<keyword evidence="1" id="KW-1133">Transmembrane helix</keyword>
<evidence type="ECO:0000313" key="2">
    <source>
        <dbReference type="Ensembl" id="ENSCINP00000027474.2"/>
    </source>
</evidence>
<accession>F6SLM4</accession>
<reference evidence="3" key="1">
    <citation type="journal article" date="2002" name="Science">
        <title>The draft genome of Ciona intestinalis: insights into chordate and vertebrate origins.</title>
        <authorList>
            <person name="Dehal P."/>
            <person name="Satou Y."/>
            <person name="Campbell R.K."/>
            <person name="Chapman J."/>
            <person name="Degnan B."/>
            <person name="De Tomaso A."/>
            <person name="Davidson B."/>
            <person name="Di Gregorio A."/>
            <person name="Gelpke M."/>
            <person name="Goodstein D.M."/>
            <person name="Harafuji N."/>
            <person name="Hastings K.E."/>
            <person name="Ho I."/>
            <person name="Hotta K."/>
            <person name="Huang W."/>
            <person name="Kawashima T."/>
            <person name="Lemaire P."/>
            <person name="Martinez D."/>
            <person name="Meinertzhagen I.A."/>
            <person name="Necula S."/>
            <person name="Nonaka M."/>
            <person name="Putnam N."/>
            <person name="Rash S."/>
            <person name="Saiga H."/>
            <person name="Satake M."/>
            <person name="Terry A."/>
            <person name="Yamada L."/>
            <person name="Wang H.G."/>
            <person name="Awazu S."/>
            <person name="Azumi K."/>
            <person name="Boore J."/>
            <person name="Branno M."/>
            <person name="Chin-Bow S."/>
            <person name="DeSantis R."/>
            <person name="Doyle S."/>
            <person name="Francino P."/>
            <person name="Keys D.N."/>
            <person name="Haga S."/>
            <person name="Hayashi H."/>
            <person name="Hino K."/>
            <person name="Imai K.S."/>
            <person name="Inaba K."/>
            <person name="Kano S."/>
            <person name="Kobayashi K."/>
            <person name="Kobayashi M."/>
            <person name="Lee B.I."/>
            <person name="Makabe K.W."/>
            <person name="Manohar C."/>
            <person name="Matassi G."/>
            <person name="Medina M."/>
            <person name="Mochizuki Y."/>
            <person name="Mount S."/>
            <person name="Morishita T."/>
            <person name="Miura S."/>
            <person name="Nakayama A."/>
            <person name="Nishizaka S."/>
            <person name="Nomoto H."/>
            <person name="Ohta F."/>
            <person name="Oishi K."/>
            <person name="Rigoutsos I."/>
            <person name="Sano M."/>
            <person name="Sasaki A."/>
            <person name="Sasakura Y."/>
            <person name="Shoguchi E."/>
            <person name="Shin-i T."/>
            <person name="Spagnuolo A."/>
            <person name="Stainier D."/>
            <person name="Suzuki M.M."/>
            <person name="Tassy O."/>
            <person name="Takatori N."/>
            <person name="Tokuoka M."/>
            <person name="Yagi K."/>
            <person name="Yoshizaki F."/>
            <person name="Wada S."/>
            <person name="Zhang C."/>
            <person name="Hyatt P.D."/>
            <person name="Larimer F."/>
            <person name="Detter C."/>
            <person name="Doggett N."/>
            <person name="Glavina T."/>
            <person name="Hawkins T."/>
            <person name="Richardson P."/>
            <person name="Lucas S."/>
            <person name="Kohara Y."/>
            <person name="Levine M."/>
            <person name="Satoh N."/>
            <person name="Rokhsar D.S."/>
        </authorList>
    </citation>
    <scope>NUCLEOTIDE SEQUENCE [LARGE SCALE GENOMIC DNA]</scope>
</reference>
<reference evidence="2" key="2">
    <citation type="submission" date="2025-08" db="UniProtKB">
        <authorList>
            <consortium name="Ensembl"/>
        </authorList>
    </citation>
    <scope>IDENTIFICATION</scope>
</reference>
<evidence type="ECO:0000256" key="1">
    <source>
        <dbReference type="SAM" id="Phobius"/>
    </source>
</evidence>
<protein>
    <submittedName>
        <fullName evidence="2">Uncharacterized protein</fullName>
    </submittedName>
</protein>
<dbReference type="Proteomes" id="UP000008144">
    <property type="component" value="Unassembled WGS sequence"/>
</dbReference>
<dbReference type="Ensembl" id="ENSCINT00000027720.2">
    <property type="protein sequence ID" value="ENSCINP00000027474.2"/>
    <property type="gene ID" value="ENSCING00000015537.2"/>
</dbReference>
<keyword evidence="3" id="KW-1185">Reference proteome</keyword>
<reference evidence="2" key="3">
    <citation type="submission" date="2025-09" db="UniProtKB">
        <authorList>
            <consortium name="Ensembl"/>
        </authorList>
    </citation>
    <scope>IDENTIFICATION</scope>
</reference>
<name>F6SLM4_CIOIN</name>
<keyword evidence="1" id="KW-0812">Transmembrane</keyword>
<dbReference type="InParanoid" id="F6SLM4"/>
<feature type="transmembrane region" description="Helical" evidence="1">
    <location>
        <begin position="20"/>
        <end position="40"/>
    </location>
</feature>
<organism evidence="2 3">
    <name type="scientific">Ciona intestinalis</name>
    <name type="common">Transparent sea squirt</name>
    <name type="synonym">Ascidia intestinalis</name>
    <dbReference type="NCBI Taxonomy" id="7719"/>
    <lineage>
        <taxon>Eukaryota</taxon>
        <taxon>Metazoa</taxon>
        <taxon>Chordata</taxon>
        <taxon>Tunicata</taxon>
        <taxon>Ascidiacea</taxon>
        <taxon>Phlebobranchia</taxon>
        <taxon>Cionidae</taxon>
        <taxon>Ciona</taxon>
    </lineage>
</organism>
<sequence length="50" mass="6060">MPQQYPWEYDVLTVVYKPHFLSFVVFYVPSYLLSFIAYNFPKSTLYLQCL</sequence>
<dbReference type="HOGENOM" id="CLU_3124477_0_0_1"/>
<keyword evidence="1" id="KW-0472">Membrane</keyword>
<evidence type="ECO:0000313" key="3">
    <source>
        <dbReference type="Proteomes" id="UP000008144"/>
    </source>
</evidence>
<dbReference type="AlphaFoldDB" id="F6SLM4"/>
<proteinExistence type="predicted"/>